<comment type="caution">
    <text evidence="2">The sequence shown here is derived from an EMBL/GenBank/DDBJ whole genome shotgun (WGS) entry which is preliminary data.</text>
</comment>
<dbReference type="GO" id="GO:0006355">
    <property type="term" value="P:regulation of DNA-templated transcription"/>
    <property type="evidence" value="ECO:0007669"/>
    <property type="project" value="InterPro"/>
</dbReference>
<reference evidence="2 3" key="1">
    <citation type="submission" date="2018-08" db="EMBL/GenBank/DDBJ databases">
        <title>Paraburkholderia sp. DHOM06 isolated from forest soil.</title>
        <authorList>
            <person name="Gao Z.-H."/>
            <person name="Qiu L.-H."/>
        </authorList>
    </citation>
    <scope>NUCLEOTIDE SEQUENCE [LARGE SCALE GENOMIC DNA]</scope>
    <source>
        <strain evidence="2 3">DHOM06</strain>
    </source>
</reference>
<dbReference type="InterPro" id="IPR013321">
    <property type="entry name" value="Arc_rbn_hlx_hlx"/>
</dbReference>
<dbReference type="InterPro" id="IPR010985">
    <property type="entry name" value="Ribbon_hlx_hlx"/>
</dbReference>
<dbReference type="EMBL" id="QRGA01000005">
    <property type="protein sequence ID" value="RDU99193.1"/>
    <property type="molecule type" value="Genomic_DNA"/>
</dbReference>
<proteinExistence type="predicted"/>
<name>A0A3D8K181_9BURK</name>
<gene>
    <name evidence="2" type="ORF">DWV00_08695</name>
</gene>
<keyword evidence="2" id="KW-0238">DNA-binding</keyword>
<sequence>MKAEVKMQVRLPTEIRDALARDAKNNERSMNGQIIAILKEHLRAVGLTRDQQQTTPSHRE</sequence>
<dbReference type="SUPFAM" id="SSF47598">
    <property type="entry name" value="Ribbon-helix-helix"/>
    <property type="match status" value="1"/>
</dbReference>
<organism evidence="2 3">
    <name type="scientific">Trinickia dinghuensis</name>
    <dbReference type="NCBI Taxonomy" id="2291023"/>
    <lineage>
        <taxon>Bacteria</taxon>
        <taxon>Pseudomonadati</taxon>
        <taxon>Pseudomonadota</taxon>
        <taxon>Betaproteobacteria</taxon>
        <taxon>Burkholderiales</taxon>
        <taxon>Burkholderiaceae</taxon>
        <taxon>Trinickia</taxon>
    </lineage>
</organism>
<keyword evidence="3" id="KW-1185">Reference proteome</keyword>
<feature type="domain" description="Arc-like DNA binding" evidence="1">
    <location>
        <begin position="6"/>
        <end position="43"/>
    </location>
</feature>
<dbReference type="OrthoDB" id="8117140at2"/>
<evidence type="ECO:0000313" key="2">
    <source>
        <dbReference type="EMBL" id="RDU99193.1"/>
    </source>
</evidence>
<evidence type="ECO:0000259" key="1">
    <source>
        <dbReference type="Pfam" id="PF03869"/>
    </source>
</evidence>
<dbReference type="GO" id="GO:0003677">
    <property type="term" value="F:DNA binding"/>
    <property type="evidence" value="ECO:0007669"/>
    <property type="project" value="UniProtKB-KW"/>
</dbReference>
<dbReference type="RefSeq" id="WP_115533166.1">
    <property type="nucleotide sequence ID" value="NZ_QRGA01000005.1"/>
</dbReference>
<dbReference type="InterPro" id="IPR005569">
    <property type="entry name" value="Arc_DNA-bd_dom"/>
</dbReference>
<dbReference type="Pfam" id="PF03869">
    <property type="entry name" value="Arc"/>
    <property type="match status" value="1"/>
</dbReference>
<evidence type="ECO:0000313" key="3">
    <source>
        <dbReference type="Proteomes" id="UP000256838"/>
    </source>
</evidence>
<dbReference type="Gene3D" id="1.10.1220.10">
    <property type="entry name" value="Met repressor-like"/>
    <property type="match status" value="1"/>
</dbReference>
<dbReference type="Proteomes" id="UP000256838">
    <property type="component" value="Unassembled WGS sequence"/>
</dbReference>
<dbReference type="AlphaFoldDB" id="A0A3D8K181"/>
<accession>A0A3D8K181</accession>
<protein>
    <submittedName>
        <fullName evidence="2">Arc family DNA-binding protein</fullName>
    </submittedName>
</protein>